<feature type="compositionally biased region" description="Low complexity" evidence="1">
    <location>
        <begin position="714"/>
        <end position="725"/>
    </location>
</feature>
<dbReference type="AlphaFoldDB" id="A0AAD2HI22"/>
<feature type="compositionally biased region" description="Low complexity" evidence="1">
    <location>
        <begin position="182"/>
        <end position="198"/>
    </location>
</feature>
<feature type="compositionally biased region" description="Polar residues" evidence="1">
    <location>
        <begin position="658"/>
        <end position="668"/>
    </location>
</feature>
<feature type="compositionally biased region" description="Low complexity" evidence="1">
    <location>
        <begin position="287"/>
        <end position="305"/>
    </location>
</feature>
<feature type="compositionally biased region" description="Low complexity" evidence="1">
    <location>
        <begin position="446"/>
        <end position="460"/>
    </location>
</feature>
<proteinExistence type="predicted"/>
<evidence type="ECO:0000313" key="3">
    <source>
        <dbReference type="Proteomes" id="UP001295794"/>
    </source>
</evidence>
<feature type="region of interest" description="Disordered" evidence="1">
    <location>
        <begin position="623"/>
        <end position="736"/>
    </location>
</feature>
<comment type="caution">
    <text evidence="2">The sequence shown here is derived from an EMBL/GenBank/DDBJ whole genome shotgun (WGS) entry which is preliminary data.</text>
</comment>
<evidence type="ECO:0000313" key="2">
    <source>
        <dbReference type="EMBL" id="CAK5275374.1"/>
    </source>
</evidence>
<gene>
    <name evidence="2" type="ORF">MYCIT1_LOCUS23077</name>
</gene>
<organism evidence="2 3">
    <name type="scientific">Mycena citricolor</name>
    <dbReference type="NCBI Taxonomy" id="2018698"/>
    <lineage>
        <taxon>Eukaryota</taxon>
        <taxon>Fungi</taxon>
        <taxon>Dikarya</taxon>
        <taxon>Basidiomycota</taxon>
        <taxon>Agaricomycotina</taxon>
        <taxon>Agaricomycetes</taxon>
        <taxon>Agaricomycetidae</taxon>
        <taxon>Agaricales</taxon>
        <taxon>Marasmiineae</taxon>
        <taxon>Mycenaceae</taxon>
        <taxon>Mycena</taxon>
    </lineage>
</organism>
<protein>
    <submittedName>
        <fullName evidence="2">Uncharacterized protein</fullName>
    </submittedName>
</protein>
<feature type="region of interest" description="Disordered" evidence="1">
    <location>
        <begin position="539"/>
        <end position="610"/>
    </location>
</feature>
<evidence type="ECO:0000256" key="1">
    <source>
        <dbReference type="SAM" id="MobiDB-lite"/>
    </source>
</evidence>
<reference evidence="2" key="1">
    <citation type="submission" date="2023-11" db="EMBL/GenBank/DDBJ databases">
        <authorList>
            <person name="De Vega J J."/>
            <person name="De Vega J J."/>
        </authorList>
    </citation>
    <scope>NUCLEOTIDE SEQUENCE</scope>
</reference>
<dbReference type="Proteomes" id="UP001295794">
    <property type="component" value="Unassembled WGS sequence"/>
</dbReference>
<feature type="compositionally biased region" description="Basic residues" evidence="1">
    <location>
        <begin position="64"/>
        <end position="75"/>
    </location>
</feature>
<feature type="compositionally biased region" description="Basic and acidic residues" evidence="1">
    <location>
        <begin position="10"/>
        <end position="21"/>
    </location>
</feature>
<sequence>MDDDSASADGHTRDPPAHESDEPPSTTRKSRVRRSLTLFPRKITTLDFAALIRTSSLRSSTAKSKAKRAQKRNSRRTMAVMEYNTDSKDATPDSEDDRVAMPQISTDVVPVPVLESKANRSTDSVEKEEEDDTGNDSGVVISDILLIRQLPRTPPSTSDSPHPSPSNVAALRQSSSTVRPLSTATTNTASTATPANVTPRKRPPSRIPIPSVREEPLDSMTKTPPATPRKNFHIFGIPLPSPRRGSFSSSRPATPSDAGASVSAPKRESSSSKPRFLIGTGLKVSSPKMTNAPKAATKPKAMPSPTKTPPRTTPGQQSPLTKSTSPKSVSSPTRSVSVSRPLSPKSPGSPKSSSPRAHISSAAVAADSIGKRNNRQYMSEVGARSPRIGLPTSPRGSLNIGTPGSLKHSSSTVGSPVAVRSALGVSTRASAGTLSSVSTRERRPSSDSSSQSHSQSHAHSNLNPHSPHHVHYRPAAHLSGIEEWRLETDEDALARIGITNVQARPKPLSVAARAVSEIGNHARAHVTIAKSSLATTTMTSAARTPSTVGSTAGRKHGSFDFERPGWSVGSATSSIGARSRKRPESEENIPMRRGAHISAKDQQNRSTSAGMAGVGSARFYASMAPPLPAEPEPTPRQRTDSWGKSPGKRLSAGLTKLFGNTGSNSKPSSVVGVNRQHAKFSFEPPVRLASPPSPEPVLERRPSPTPLSKRGHSASHSTSSTASSAPSVGHRSGTKPRSLDLGLGLAWAPTKLREDAVLPASPLGRSLSTSKRAEQGRAVAEQFRGALDEDGYRSFKRYVHRFDAHEIPFDGSTGIVTRVERLLKKARHLSDDERARMMDSFIRIILQAA</sequence>
<keyword evidence="3" id="KW-1185">Reference proteome</keyword>
<dbReference type="EMBL" id="CAVNYO010000405">
    <property type="protein sequence ID" value="CAK5275374.1"/>
    <property type="molecule type" value="Genomic_DNA"/>
</dbReference>
<feature type="compositionally biased region" description="Polar residues" evidence="1">
    <location>
        <begin position="54"/>
        <end position="63"/>
    </location>
</feature>
<feature type="compositionally biased region" description="Polar residues" evidence="1">
    <location>
        <begin position="428"/>
        <end position="438"/>
    </location>
</feature>
<feature type="region of interest" description="Disordered" evidence="1">
    <location>
        <begin position="1"/>
        <end position="36"/>
    </location>
</feature>
<feature type="region of interest" description="Disordered" evidence="1">
    <location>
        <begin position="54"/>
        <end position="413"/>
    </location>
</feature>
<feature type="region of interest" description="Disordered" evidence="1">
    <location>
        <begin position="428"/>
        <end position="471"/>
    </location>
</feature>
<feature type="compositionally biased region" description="Low complexity" evidence="1">
    <location>
        <begin position="313"/>
        <end position="356"/>
    </location>
</feature>
<accession>A0AAD2HI22</accession>
<feature type="compositionally biased region" description="Polar residues" evidence="1">
    <location>
        <begin position="394"/>
        <end position="413"/>
    </location>
</feature>
<feature type="compositionally biased region" description="Low complexity" evidence="1">
    <location>
        <begin position="242"/>
        <end position="252"/>
    </location>
</feature>
<name>A0AAD2HI22_9AGAR</name>